<accession>A0A101M474</accession>
<proteinExistence type="predicted"/>
<protein>
    <submittedName>
        <fullName evidence="1">Uncharacterized protein</fullName>
    </submittedName>
</protein>
<dbReference type="EMBL" id="LKAM01000001">
    <property type="protein sequence ID" value="KUM50794.1"/>
    <property type="molecule type" value="Genomic_DNA"/>
</dbReference>
<sequence length="40" mass="4539">MLLELEGMHLETEEGMHLGLDHKELDKELGQPDILLLGKL</sequence>
<comment type="caution">
    <text evidence="1">The sequence shown here is derived from an EMBL/GenBank/DDBJ whole genome shotgun (WGS) entry which is preliminary data.</text>
</comment>
<dbReference type="AlphaFoldDB" id="A0A101M474"/>
<gene>
    <name evidence="1" type="ORF">ABT39_MTgene638</name>
</gene>
<name>A0A101M474_PICGL</name>
<keyword evidence="1" id="KW-0496">Mitochondrion</keyword>
<evidence type="ECO:0000313" key="1">
    <source>
        <dbReference type="EMBL" id="KUM50794.1"/>
    </source>
</evidence>
<reference evidence="1" key="1">
    <citation type="journal article" date="2015" name="Genome Biol. Evol.">
        <title>Organellar Genomes of White Spruce (Picea glauca): Assembly and Annotation.</title>
        <authorList>
            <person name="Jackman S.D."/>
            <person name="Warren R.L."/>
            <person name="Gibb E.A."/>
            <person name="Vandervalk B.P."/>
            <person name="Mohamadi H."/>
            <person name="Chu J."/>
            <person name="Raymond A."/>
            <person name="Pleasance S."/>
            <person name="Coope R."/>
            <person name="Wildung M.R."/>
            <person name="Ritland C.E."/>
            <person name="Bousquet J."/>
            <person name="Jones S.J."/>
            <person name="Bohlmann J."/>
            <person name="Birol I."/>
        </authorList>
    </citation>
    <scope>NUCLEOTIDE SEQUENCE [LARGE SCALE GENOMIC DNA]</scope>
    <source>
        <tissue evidence="1">Flushing bud</tissue>
    </source>
</reference>
<geneLocation type="mitochondrion" evidence="1"/>
<organism evidence="1">
    <name type="scientific">Picea glauca</name>
    <name type="common">White spruce</name>
    <name type="synonym">Pinus glauca</name>
    <dbReference type="NCBI Taxonomy" id="3330"/>
    <lineage>
        <taxon>Eukaryota</taxon>
        <taxon>Viridiplantae</taxon>
        <taxon>Streptophyta</taxon>
        <taxon>Embryophyta</taxon>
        <taxon>Tracheophyta</taxon>
        <taxon>Spermatophyta</taxon>
        <taxon>Pinopsida</taxon>
        <taxon>Pinidae</taxon>
        <taxon>Conifers I</taxon>
        <taxon>Pinales</taxon>
        <taxon>Pinaceae</taxon>
        <taxon>Picea</taxon>
    </lineage>
</organism>